<organism evidence="2 3">
    <name type="scientific">Virgibacillus litoralis</name>
    <dbReference type="NCBI Taxonomy" id="578221"/>
    <lineage>
        <taxon>Bacteria</taxon>
        <taxon>Bacillati</taxon>
        <taxon>Bacillota</taxon>
        <taxon>Bacilli</taxon>
        <taxon>Bacillales</taxon>
        <taxon>Bacillaceae</taxon>
        <taxon>Virgibacillus</taxon>
    </lineage>
</organism>
<comment type="caution">
    <text evidence="2">The sequence shown here is derived from an EMBL/GenBank/DDBJ whole genome shotgun (WGS) entry which is preliminary data.</text>
</comment>
<sequence>MRLIKKSILFMLSSMNVGGVEKSFLSLLSSIPKDKYTVTLLLLEKKGGFLNLVPDWVKVEEVTWYQELKPVIMQPPQKTVIDFLKSGRFIKALLFVCTYFISKKLNDRYIYYRPLFKEIPEYPRSFDIAIAYQGPTEVIDYYVANKVKAYNKSTWIHFDVEKHVINKKLYTKLHQQFDSVHAVSEEAKQRLLKVLPYYKDKPKVFPNIIQNKVIHEMSMEHVNFDKNYKGIKIVTVGRLSKEKGQDMAIQVLSKLKQDGYKVRWYCIGEGRARSDYEKLINEYQLEESFMLLGSKMNPYPYVKNADIYVQPSRHEGFCLTLAEAKCLYKPIVTTDFTGAKEQITDGFNGLIVKGNFNELYESIKYLIDTPEVREKLSNNLIDNMMDTTQQAADYFNNLSEVK</sequence>
<feature type="domain" description="Glycosyl transferase family 1" evidence="1">
    <location>
        <begin position="225"/>
        <end position="379"/>
    </location>
</feature>
<dbReference type="PANTHER" id="PTHR12526">
    <property type="entry name" value="GLYCOSYLTRANSFERASE"/>
    <property type="match status" value="1"/>
</dbReference>
<dbReference type="Proteomes" id="UP001519328">
    <property type="component" value="Unassembled WGS sequence"/>
</dbReference>
<dbReference type="Gene3D" id="3.40.50.2000">
    <property type="entry name" value="Glycogen Phosphorylase B"/>
    <property type="match status" value="2"/>
</dbReference>
<dbReference type="InterPro" id="IPR001296">
    <property type="entry name" value="Glyco_trans_1"/>
</dbReference>
<evidence type="ECO:0000313" key="3">
    <source>
        <dbReference type="Proteomes" id="UP001519328"/>
    </source>
</evidence>
<reference evidence="2 3" key="1">
    <citation type="submission" date="2021-03" db="EMBL/GenBank/DDBJ databases">
        <title>Genomic Encyclopedia of Type Strains, Phase IV (KMG-IV): sequencing the most valuable type-strain genomes for metagenomic binning, comparative biology and taxonomic classification.</title>
        <authorList>
            <person name="Goeker M."/>
        </authorList>
    </citation>
    <scope>NUCLEOTIDE SEQUENCE [LARGE SCALE GENOMIC DNA]</scope>
    <source>
        <strain evidence="2 3">DSM 21085</strain>
    </source>
</reference>
<dbReference type="CDD" id="cd03811">
    <property type="entry name" value="GT4_GT28_WabH-like"/>
    <property type="match status" value="1"/>
</dbReference>
<gene>
    <name evidence="2" type="ORF">J2Z82_001986</name>
</gene>
<name>A0ABS4HEM0_9BACI</name>
<dbReference type="Pfam" id="PF00534">
    <property type="entry name" value="Glycos_transf_1"/>
    <property type="match status" value="1"/>
</dbReference>
<accession>A0ABS4HEM0</accession>
<dbReference type="SUPFAM" id="SSF53756">
    <property type="entry name" value="UDP-Glycosyltransferase/glycogen phosphorylase"/>
    <property type="match status" value="1"/>
</dbReference>
<proteinExistence type="predicted"/>
<dbReference type="EMBL" id="JAGGKK010000009">
    <property type="protein sequence ID" value="MBP1949049.1"/>
    <property type="molecule type" value="Genomic_DNA"/>
</dbReference>
<evidence type="ECO:0000313" key="2">
    <source>
        <dbReference type="EMBL" id="MBP1949049.1"/>
    </source>
</evidence>
<evidence type="ECO:0000259" key="1">
    <source>
        <dbReference type="Pfam" id="PF00534"/>
    </source>
</evidence>
<protein>
    <submittedName>
        <fullName evidence="2">Glycosyltransferase involved in cell wall biosynthesis</fullName>
    </submittedName>
</protein>
<dbReference type="PANTHER" id="PTHR12526:SF630">
    <property type="entry name" value="GLYCOSYLTRANSFERASE"/>
    <property type="match status" value="1"/>
</dbReference>
<keyword evidence="3" id="KW-1185">Reference proteome</keyword>
<dbReference type="RefSeq" id="WP_342453617.1">
    <property type="nucleotide sequence ID" value="NZ_JAGGKK010000009.1"/>
</dbReference>